<gene>
    <name evidence="4" type="ORF">ACHAW5_010998</name>
</gene>
<feature type="region of interest" description="Disordered" evidence="3">
    <location>
        <begin position="18"/>
        <end position="66"/>
    </location>
</feature>
<dbReference type="PANTHER" id="PTHR22870">
    <property type="entry name" value="REGULATOR OF CHROMOSOME CONDENSATION"/>
    <property type="match status" value="1"/>
</dbReference>
<keyword evidence="1" id="KW-0677">Repeat</keyword>
<name>A0ABD3Q380_9STRA</name>
<accession>A0ABD3Q380</accession>
<comment type="caution">
    <text evidence="4">The sequence shown here is derived from an EMBL/GenBank/DDBJ whole genome shotgun (WGS) entry which is preliminary data.</text>
</comment>
<protein>
    <submittedName>
        <fullName evidence="4">Uncharacterized protein</fullName>
    </submittedName>
</protein>
<evidence type="ECO:0000313" key="4">
    <source>
        <dbReference type="EMBL" id="KAL3794071.1"/>
    </source>
</evidence>
<dbReference type="Pfam" id="PF00415">
    <property type="entry name" value="RCC1"/>
    <property type="match status" value="1"/>
</dbReference>
<dbReference type="SUPFAM" id="SSF50985">
    <property type="entry name" value="RCC1/BLIP-II"/>
    <property type="match status" value="1"/>
</dbReference>
<evidence type="ECO:0000256" key="2">
    <source>
        <dbReference type="PROSITE-ProRule" id="PRU00235"/>
    </source>
</evidence>
<dbReference type="Gene3D" id="2.130.10.30">
    <property type="entry name" value="Regulator of chromosome condensation 1/beta-lactamase-inhibitor protein II"/>
    <property type="match status" value="2"/>
</dbReference>
<feature type="compositionally biased region" description="Acidic residues" evidence="3">
    <location>
        <begin position="410"/>
        <end position="432"/>
    </location>
</feature>
<dbReference type="Pfam" id="PF13540">
    <property type="entry name" value="RCC1_2"/>
    <property type="match status" value="1"/>
</dbReference>
<reference evidence="4 5" key="1">
    <citation type="submission" date="2024-10" db="EMBL/GenBank/DDBJ databases">
        <title>Updated reference genomes for cyclostephanoid diatoms.</title>
        <authorList>
            <person name="Roberts W.R."/>
            <person name="Alverson A.J."/>
        </authorList>
    </citation>
    <scope>NUCLEOTIDE SEQUENCE [LARGE SCALE GENOMIC DNA]</scope>
    <source>
        <strain evidence="4 5">AJA276-08</strain>
    </source>
</reference>
<dbReference type="PROSITE" id="PS50012">
    <property type="entry name" value="RCC1_3"/>
    <property type="match status" value="2"/>
</dbReference>
<dbReference type="InterPro" id="IPR000408">
    <property type="entry name" value="Reg_chr_condens"/>
</dbReference>
<dbReference type="PANTHER" id="PTHR22870:SF466">
    <property type="entry name" value="ANKYRIN REPEAT-CONTAINING PROTEIN"/>
    <property type="match status" value="1"/>
</dbReference>
<organism evidence="4 5">
    <name type="scientific">Stephanodiscus triporus</name>
    <dbReference type="NCBI Taxonomy" id="2934178"/>
    <lineage>
        <taxon>Eukaryota</taxon>
        <taxon>Sar</taxon>
        <taxon>Stramenopiles</taxon>
        <taxon>Ochrophyta</taxon>
        <taxon>Bacillariophyta</taxon>
        <taxon>Coscinodiscophyceae</taxon>
        <taxon>Thalassiosirophycidae</taxon>
        <taxon>Stephanodiscales</taxon>
        <taxon>Stephanodiscaceae</taxon>
        <taxon>Stephanodiscus</taxon>
    </lineage>
</organism>
<evidence type="ECO:0000256" key="1">
    <source>
        <dbReference type="ARBA" id="ARBA00022737"/>
    </source>
</evidence>
<feature type="repeat" description="RCC1" evidence="2">
    <location>
        <begin position="385"/>
        <end position="521"/>
    </location>
</feature>
<dbReference type="Proteomes" id="UP001530315">
    <property type="component" value="Unassembled WGS sequence"/>
</dbReference>
<evidence type="ECO:0000256" key="3">
    <source>
        <dbReference type="SAM" id="MobiDB-lite"/>
    </source>
</evidence>
<dbReference type="PROSITE" id="PS00626">
    <property type="entry name" value="RCC1_2"/>
    <property type="match status" value="1"/>
</dbReference>
<feature type="compositionally biased region" description="Basic residues" evidence="3">
    <location>
        <begin position="55"/>
        <end position="66"/>
    </location>
</feature>
<dbReference type="InterPro" id="IPR009091">
    <property type="entry name" value="RCC1/BLIP-II"/>
</dbReference>
<proteinExistence type="predicted"/>
<dbReference type="AlphaFoldDB" id="A0ABD3Q380"/>
<sequence length="627" mass="68996">MTSHLGLLRIATTAPAHCRSTSRLPSPCRRHRGATACPSSPLLPQHRLHQQQQQQRRRRLRREQQRGKHLRGFSVYGFGEQWTGALSRGMRGLSAEEAPELSYEEIRRFGERQNMVPLTYDGDGDGKKWKCVAASAGWGHTAIIIEDDLDDDDDDDDDGGPAAAAAAAAVQRRLLVCGRPHDFQTLMRLRRLPSSIRNFCVRYSTPSSSSSSSSSSPSVLQRVATYLAGENEVTFHEDECRRYGNVPSLLEIELPDGDVPALEGERLDDKAHESHASSVRSSSSFHSRFQNTLATSAGLTAVVSTTGTLYTFGLNHRGQCGTGSFSPNVWSPSRVAGLASTRFVLDHGAEDLVGDDMFRKFGEQQNPIVSVALGLQHGVALDSDGQVFCWGKGERGQLGQGRRTVHEEREERDDGDDREGDDASVSEGEEAPTENRTFEYALHVPNFHDPYASASTSPYDVYVPLLSEDDSKVRSIAAGMNFSMAPVLDSTYPRFIPGLPEELSIVRIACGSHHSAMLLEDGSIWAVGVATDRAVPLWDEAVEILASGIVDMGELISFTAGFDRTIVVSGPDNGRRQVIEVQLWSNEELRQQAAVCPSWVDWLESEKGHEKVCSVHRGWMHTIVRTE</sequence>
<dbReference type="InterPro" id="IPR051210">
    <property type="entry name" value="Ub_ligase/GEF_domain"/>
</dbReference>
<dbReference type="EMBL" id="JALLAZ020000486">
    <property type="protein sequence ID" value="KAL3794071.1"/>
    <property type="molecule type" value="Genomic_DNA"/>
</dbReference>
<keyword evidence="5" id="KW-1185">Reference proteome</keyword>
<feature type="repeat" description="RCC1" evidence="2">
    <location>
        <begin position="307"/>
        <end position="384"/>
    </location>
</feature>
<evidence type="ECO:0000313" key="5">
    <source>
        <dbReference type="Proteomes" id="UP001530315"/>
    </source>
</evidence>
<feature type="region of interest" description="Disordered" evidence="3">
    <location>
        <begin position="396"/>
        <end position="436"/>
    </location>
</feature>